<dbReference type="InterPro" id="IPR015943">
    <property type="entry name" value="WD40/YVTN_repeat-like_dom_sf"/>
</dbReference>
<dbReference type="GO" id="GO:0016020">
    <property type="term" value="C:membrane"/>
    <property type="evidence" value="ECO:0007669"/>
    <property type="project" value="UniProtKB-SubCell"/>
</dbReference>
<gene>
    <name evidence="10" type="primary">Pak1ip1</name>
    <name evidence="10" type="ORF">GTO96_0018538</name>
</gene>
<evidence type="ECO:0000256" key="2">
    <source>
        <dbReference type="ARBA" id="ARBA00007590"/>
    </source>
</evidence>
<dbReference type="InterPro" id="IPR036322">
    <property type="entry name" value="WD40_repeat_dom_sf"/>
</dbReference>
<dbReference type="Pfam" id="PF00400">
    <property type="entry name" value="WD40"/>
    <property type="match status" value="1"/>
</dbReference>
<proteinExistence type="inferred from homology"/>
<evidence type="ECO:0000256" key="4">
    <source>
        <dbReference type="ARBA" id="ARBA00022700"/>
    </source>
</evidence>
<name>A0A8X7WZ40_POLSE</name>
<sequence>MWCPKGEKYVVVVNDKIHIYNLETASISGTISHPKRVLAVKFVTDSVLAAAGDEETVRLYDIKSLQTLCEFKAHENRVKALCGFALHESNILVTASSDGFIKMWRVNPKKFQECPTLLGEINTTARLTCLAVWKPSLMDSVETKKTEATCSEGTPKISHVAWDIIKMPMEWFGFGYAALVASGGIMGYVKAGSVPSLAAGLFFGSLAGFGAYQMSSDPKNVWVSLAASGTLAGVMGMRFYNSGKIMPAGIIAGAR</sequence>
<dbReference type="AlphaFoldDB" id="A0A8X7WZ40"/>
<evidence type="ECO:0000256" key="6">
    <source>
        <dbReference type="ARBA" id="ARBA00023136"/>
    </source>
</evidence>
<evidence type="ECO:0000313" key="10">
    <source>
        <dbReference type="EMBL" id="KAG2458166.1"/>
    </source>
</evidence>
<evidence type="ECO:0000256" key="5">
    <source>
        <dbReference type="ARBA" id="ARBA00022989"/>
    </source>
</evidence>
<dbReference type="Proteomes" id="UP000886611">
    <property type="component" value="Unassembled WGS sequence"/>
</dbReference>
<evidence type="ECO:0000256" key="3">
    <source>
        <dbReference type="ARBA" id="ARBA00022692"/>
    </source>
</evidence>
<comment type="subcellular location">
    <subcellularLocation>
        <location evidence="1">Membrane</location>
        <topology evidence="1">Multi-pass membrane protein</topology>
    </subcellularLocation>
</comment>
<dbReference type="EMBL" id="JAATIS010007298">
    <property type="protein sequence ID" value="KAG2458166.1"/>
    <property type="molecule type" value="Genomic_DNA"/>
</dbReference>
<feature type="repeat" description="WD" evidence="8">
    <location>
        <begin position="71"/>
        <end position="107"/>
    </location>
</feature>
<feature type="transmembrane region" description="Helical" evidence="9">
    <location>
        <begin position="221"/>
        <end position="240"/>
    </location>
</feature>
<evidence type="ECO:0000256" key="1">
    <source>
        <dbReference type="ARBA" id="ARBA00004141"/>
    </source>
</evidence>
<dbReference type="Gene3D" id="2.130.10.10">
    <property type="entry name" value="YVTN repeat-like/Quinoprotein amine dehydrogenase"/>
    <property type="match status" value="1"/>
</dbReference>
<dbReference type="PANTHER" id="PTHR44675">
    <property type="entry name" value="PAK1 INTERACTING PROTEIN 1"/>
    <property type="match status" value="1"/>
</dbReference>
<feature type="non-terminal residue" evidence="10">
    <location>
        <position position="1"/>
    </location>
</feature>
<comment type="caution">
    <text evidence="10">The sequence shown here is derived from an EMBL/GenBank/DDBJ whole genome shotgun (WGS) entry which is preliminary data.</text>
</comment>
<keyword evidence="4" id="KW-0734">Signal transduction inhibitor</keyword>
<comment type="similarity">
    <text evidence="2">Belongs to the TMEM14 family.</text>
</comment>
<dbReference type="InterPro" id="IPR005349">
    <property type="entry name" value="TMEM14"/>
</dbReference>
<evidence type="ECO:0000313" key="11">
    <source>
        <dbReference type="Proteomes" id="UP000886611"/>
    </source>
</evidence>
<accession>A0A8X7WZ40</accession>
<dbReference type="InterPro" id="IPR044890">
    <property type="entry name" value="TMEM14_sf"/>
</dbReference>
<organism evidence="10 11">
    <name type="scientific">Polypterus senegalus</name>
    <name type="common">Senegal bichir</name>
    <dbReference type="NCBI Taxonomy" id="55291"/>
    <lineage>
        <taxon>Eukaryota</taxon>
        <taxon>Metazoa</taxon>
        <taxon>Chordata</taxon>
        <taxon>Craniata</taxon>
        <taxon>Vertebrata</taxon>
        <taxon>Euteleostomi</taxon>
        <taxon>Actinopterygii</taxon>
        <taxon>Polypteriformes</taxon>
        <taxon>Polypteridae</taxon>
        <taxon>Polypterus</taxon>
    </lineage>
</organism>
<dbReference type="PANTHER" id="PTHR44675:SF1">
    <property type="entry name" value="P21-ACTIVATED PROTEIN KINASE-INTERACTING PROTEIN 1"/>
    <property type="match status" value="1"/>
</dbReference>
<keyword evidence="11" id="KW-1185">Reference proteome</keyword>
<feature type="transmembrane region" description="Helical" evidence="9">
    <location>
        <begin position="171"/>
        <end position="189"/>
    </location>
</feature>
<dbReference type="InterPro" id="IPR001680">
    <property type="entry name" value="WD40_rpt"/>
</dbReference>
<evidence type="ECO:0000256" key="7">
    <source>
        <dbReference type="ARBA" id="ARBA00045213"/>
    </source>
</evidence>
<dbReference type="GO" id="GO:0009968">
    <property type="term" value="P:negative regulation of signal transduction"/>
    <property type="evidence" value="ECO:0007669"/>
    <property type="project" value="UniProtKB-KW"/>
</dbReference>
<dbReference type="InterPro" id="IPR051959">
    <property type="entry name" value="PAK1-Kinase_Regulator"/>
</dbReference>
<evidence type="ECO:0000256" key="8">
    <source>
        <dbReference type="PROSITE-ProRule" id="PRU00221"/>
    </source>
</evidence>
<dbReference type="PROSITE" id="PS50082">
    <property type="entry name" value="WD_REPEATS_2"/>
    <property type="match status" value="1"/>
</dbReference>
<keyword evidence="5 9" id="KW-1133">Transmembrane helix</keyword>
<reference evidence="10 11" key="1">
    <citation type="journal article" date="2021" name="Cell">
        <title>Tracing the genetic footprints of vertebrate landing in non-teleost ray-finned fishes.</title>
        <authorList>
            <person name="Bi X."/>
            <person name="Wang K."/>
            <person name="Yang L."/>
            <person name="Pan H."/>
            <person name="Jiang H."/>
            <person name="Wei Q."/>
            <person name="Fang M."/>
            <person name="Yu H."/>
            <person name="Zhu C."/>
            <person name="Cai Y."/>
            <person name="He Y."/>
            <person name="Gan X."/>
            <person name="Zeng H."/>
            <person name="Yu D."/>
            <person name="Zhu Y."/>
            <person name="Jiang H."/>
            <person name="Qiu Q."/>
            <person name="Yang H."/>
            <person name="Zhang Y.E."/>
            <person name="Wang W."/>
            <person name="Zhu M."/>
            <person name="He S."/>
            <person name="Zhang G."/>
        </authorList>
    </citation>
    <scope>NUCLEOTIDE SEQUENCE [LARGE SCALE GENOMIC DNA]</scope>
    <source>
        <strain evidence="10">Bchr_013</strain>
    </source>
</reference>
<keyword evidence="6 9" id="KW-0472">Membrane</keyword>
<dbReference type="Gene3D" id="1.10.10.1740">
    <property type="entry name" value="Transmembrane protein 14-like"/>
    <property type="match status" value="1"/>
</dbReference>
<dbReference type="Pfam" id="PF03647">
    <property type="entry name" value="Tmemb_14"/>
    <property type="match status" value="1"/>
</dbReference>
<keyword evidence="3 9" id="KW-0812">Transmembrane</keyword>
<feature type="non-terminal residue" evidence="10">
    <location>
        <position position="255"/>
    </location>
</feature>
<comment type="function">
    <text evidence="7">Negatively regulates the PAK1 kinase. PAK1 is a member of the PAK kinase family, which has been shown to play a positive role in the regulation of signaling pathways involving MAPK8 and RELA. PAK1 exists as an inactive homodimer, which is activated by binding of small GTPases such as CDC42 to an N-terminal regulatory domain. PAK1IP1 also binds to the N-terminus of PAK1, and inhibits the specific activation of PAK1 by CDC42. May be involved in ribosomal large subunit assembly.</text>
</comment>
<dbReference type="FunFam" id="1.10.10.1740:FF:000002">
    <property type="entry name" value="Transmembrane protein 14C"/>
    <property type="match status" value="1"/>
</dbReference>
<evidence type="ECO:0000256" key="9">
    <source>
        <dbReference type="SAM" id="Phobius"/>
    </source>
</evidence>
<protein>
    <submittedName>
        <fullName evidence="10">PK1IP protein</fullName>
    </submittedName>
</protein>
<dbReference type="SMART" id="SM00320">
    <property type="entry name" value="WD40"/>
    <property type="match status" value="2"/>
</dbReference>
<keyword evidence="8" id="KW-0853">WD repeat</keyword>
<dbReference type="SUPFAM" id="SSF50978">
    <property type="entry name" value="WD40 repeat-like"/>
    <property type="match status" value="1"/>
</dbReference>